<reference evidence="1 2" key="1">
    <citation type="submission" date="2019-12" db="EMBL/GenBank/DDBJ databases">
        <authorList>
            <person name="Alioto T."/>
            <person name="Alioto T."/>
            <person name="Gomez Garrido J."/>
        </authorList>
    </citation>
    <scope>NUCLEOTIDE SEQUENCE [LARGE SCALE GENOMIC DNA]</scope>
</reference>
<dbReference type="OrthoDB" id="1742556at2759"/>
<protein>
    <submittedName>
        <fullName evidence="1">ABC transporter F family member 5</fullName>
    </submittedName>
</protein>
<evidence type="ECO:0000313" key="1">
    <source>
        <dbReference type="EMBL" id="CAA2965176.1"/>
    </source>
</evidence>
<accession>A0A8S0QCR0</accession>
<name>A0A8S0QCR0_OLEEU</name>
<proteinExistence type="predicted"/>
<organism evidence="1 2">
    <name type="scientific">Olea europaea subsp. europaea</name>
    <dbReference type="NCBI Taxonomy" id="158383"/>
    <lineage>
        <taxon>Eukaryota</taxon>
        <taxon>Viridiplantae</taxon>
        <taxon>Streptophyta</taxon>
        <taxon>Embryophyta</taxon>
        <taxon>Tracheophyta</taxon>
        <taxon>Spermatophyta</taxon>
        <taxon>Magnoliopsida</taxon>
        <taxon>eudicotyledons</taxon>
        <taxon>Gunneridae</taxon>
        <taxon>Pentapetalae</taxon>
        <taxon>asterids</taxon>
        <taxon>lamiids</taxon>
        <taxon>Lamiales</taxon>
        <taxon>Oleaceae</taxon>
        <taxon>Oleeae</taxon>
        <taxon>Olea</taxon>
    </lineage>
</organism>
<gene>
    <name evidence="1" type="ORF">OLEA9_A013003</name>
</gene>
<dbReference type="AlphaFoldDB" id="A0A8S0QCR0"/>
<dbReference type="Gramene" id="OE9A013003T1">
    <property type="protein sequence ID" value="OE9A013003C1"/>
    <property type="gene ID" value="OE9A013003"/>
</dbReference>
<dbReference type="EMBL" id="CACTIH010001837">
    <property type="protein sequence ID" value="CAA2965176.1"/>
    <property type="molecule type" value="Genomic_DNA"/>
</dbReference>
<sequence length="211" mass="23947">MASDLNAELSKNTVIFGLKVWEVIGIIHYCRFITIRGFSWGVLAIRSLQSWSSILVVEVYLLLCCASLSSKQHLSTLKSFYKVNGQQSGKKTGRMESQFAAWEKQQEEIEQTKDLMRRSSFPERGRSGQSVVAIKNLEFDYEDQALDLNITLAEAAESWKLDNIKRLLDRGNFKADVLDRKAYVLSGGEKVNAHGMSYLFLGMFIFQILST</sequence>
<keyword evidence="2" id="KW-1185">Reference proteome</keyword>
<evidence type="ECO:0000313" key="2">
    <source>
        <dbReference type="Proteomes" id="UP000594638"/>
    </source>
</evidence>
<dbReference type="Proteomes" id="UP000594638">
    <property type="component" value="Unassembled WGS sequence"/>
</dbReference>
<comment type="caution">
    <text evidence="1">The sequence shown here is derived from an EMBL/GenBank/DDBJ whole genome shotgun (WGS) entry which is preliminary data.</text>
</comment>